<accession>A0ABM5PFL8</accession>
<dbReference type="PANTHER" id="PTHR43540">
    <property type="entry name" value="PEROXYUREIDOACRYLATE/UREIDOACRYLATE AMIDOHYDROLASE-RELATED"/>
    <property type="match status" value="1"/>
</dbReference>
<gene>
    <name evidence="3" type="ORF">F543_22610</name>
</gene>
<dbReference type="PANTHER" id="PTHR43540:SF15">
    <property type="entry name" value="BLR5631 PROTEIN"/>
    <property type="match status" value="1"/>
</dbReference>
<dbReference type="Gene3D" id="3.40.50.850">
    <property type="entry name" value="Isochorismatase-like"/>
    <property type="match status" value="1"/>
</dbReference>
<dbReference type="SUPFAM" id="SSF52499">
    <property type="entry name" value="Isochorismatase-like hydrolases"/>
    <property type="match status" value="1"/>
</dbReference>
<keyword evidence="4" id="KW-1185">Reference proteome</keyword>
<sequence>MQGILADKPLVQKAHADSFLNTHLLDILKQHCIEQIDICGIMTQNCVTHTALSPFAKDYKVRVLSNPCTAPTELIQQIALGALADREWIEVV</sequence>
<dbReference type="InterPro" id="IPR050272">
    <property type="entry name" value="Isochorismatase-like_hydrls"/>
</dbReference>
<feature type="domain" description="Isochorismatase-like" evidence="2">
    <location>
        <begin position="6"/>
        <end position="85"/>
    </location>
</feature>
<name>A0ABM5PFL8_BIBTR</name>
<evidence type="ECO:0000313" key="4">
    <source>
        <dbReference type="Proteomes" id="UP000019092"/>
    </source>
</evidence>
<reference evidence="3 4" key="1">
    <citation type="submission" date="2013-12" db="EMBL/GenBank/DDBJ databases">
        <title>Annotation of the Bibersteinia trehalosi USDA-ARS-USMARC-189 complete genome.</title>
        <authorList>
            <person name="Harhay G.P."/>
            <person name="McVey S."/>
            <person name="Clawson M.L."/>
            <person name="Bono J."/>
            <person name="Heaton M.P."/>
            <person name="Chitko-Mckown C.G."/>
            <person name="Harhay D.M."/>
            <person name="Smith T.P.L."/>
        </authorList>
    </citation>
    <scope>NUCLEOTIDE SEQUENCE [LARGE SCALE GENOMIC DNA]</scope>
    <source>
        <strain evidence="3 4">USDA-ARS-USMARC-189</strain>
    </source>
</reference>
<evidence type="ECO:0000256" key="1">
    <source>
        <dbReference type="ARBA" id="ARBA00022801"/>
    </source>
</evidence>
<dbReference type="EMBL" id="CP006955">
    <property type="protein sequence ID" value="AHG85116.1"/>
    <property type="molecule type" value="Genomic_DNA"/>
</dbReference>
<organism evidence="3 4">
    <name type="scientific">Bibersteinia trehalosi USDA-ARS-USMARC-189</name>
    <dbReference type="NCBI Taxonomy" id="1263831"/>
    <lineage>
        <taxon>Bacteria</taxon>
        <taxon>Pseudomonadati</taxon>
        <taxon>Pseudomonadota</taxon>
        <taxon>Gammaproteobacteria</taxon>
        <taxon>Pasteurellales</taxon>
        <taxon>Pasteurellaceae</taxon>
        <taxon>Bibersteinia</taxon>
    </lineage>
</organism>
<evidence type="ECO:0000259" key="2">
    <source>
        <dbReference type="Pfam" id="PF00857"/>
    </source>
</evidence>
<dbReference type="Proteomes" id="UP000019092">
    <property type="component" value="Chromosome"/>
</dbReference>
<dbReference type="Pfam" id="PF00857">
    <property type="entry name" value="Isochorismatase"/>
    <property type="match status" value="1"/>
</dbReference>
<proteinExistence type="predicted"/>
<protein>
    <submittedName>
        <fullName evidence="3">Isochorismatase</fullName>
    </submittedName>
</protein>
<keyword evidence="1" id="KW-0378">Hydrolase</keyword>
<dbReference type="InterPro" id="IPR000868">
    <property type="entry name" value="Isochorismatase-like_dom"/>
</dbReference>
<evidence type="ECO:0000313" key="3">
    <source>
        <dbReference type="EMBL" id="AHG85116.1"/>
    </source>
</evidence>
<dbReference type="InterPro" id="IPR036380">
    <property type="entry name" value="Isochorismatase-like_sf"/>
</dbReference>